<dbReference type="EMBL" id="CP009225">
    <property type="protein sequence ID" value="AKC62832.1"/>
    <property type="molecule type" value="Genomic_DNA"/>
</dbReference>
<dbReference type="Proteomes" id="UP000033052">
    <property type="component" value="Chromosome"/>
</dbReference>
<organism evidence="2 4">
    <name type="scientific">Clostridium sporogenes</name>
    <dbReference type="NCBI Taxonomy" id="1509"/>
    <lineage>
        <taxon>Bacteria</taxon>
        <taxon>Bacillati</taxon>
        <taxon>Bacillota</taxon>
        <taxon>Clostridia</taxon>
        <taxon>Eubacteriales</taxon>
        <taxon>Clostridiaceae</taxon>
        <taxon>Clostridium</taxon>
    </lineage>
</organism>
<accession>A0A7U4LN01</accession>
<sequence length="68" mass="7759">MNITENIYKKSFIKAITSAICLVIGMLIASSILKQSSPNLLILGLMSFTVFYLIWLLIYIIKKKLIHQ</sequence>
<protein>
    <submittedName>
        <fullName evidence="2">Uncharacterized protein</fullName>
    </submittedName>
</protein>
<keyword evidence="5" id="KW-1185">Reference proteome</keyword>
<dbReference type="AlphaFoldDB" id="A0A7U4LN01"/>
<evidence type="ECO:0000313" key="4">
    <source>
        <dbReference type="Proteomes" id="UP000033052"/>
    </source>
</evidence>
<feature type="transmembrane region" description="Helical" evidence="1">
    <location>
        <begin position="12"/>
        <end position="33"/>
    </location>
</feature>
<evidence type="ECO:0000256" key="1">
    <source>
        <dbReference type="SAM" id="Phobius"/>
    </source>
</evidence>
<dbReference type="RefSeq" id="WP_033059787.1">
    <property type="nucleotide sequence ID" value="NZ_CBCRVC010000010.1"/>
</dbReference>
<gene>
    <name evidence="2" type="ORF">CLSPO_c21120</name>
    <name evidence="3" type="ORF">CRX47_09050</name>
</gene>
<keyword evidence="1" id="KW-1133">Transmembrane helix</keyword>
<dbReference type="EMBL" id="PDLH01000007">
    <property type="protein sequence ID" value="PHG99986.1"/>
    <property type="molecule type" value="Genomic_DNA"/>
</dbReference>
<evidence type="ECO:0000313" key="3">
    <source>
        <dbReference type="EMBL" id="PHG99986.1"/>
    </source>
</evidence>
<keyword evidence="1" id="KW-0472">Membrane</keyword>
<name>A0A7U4LN01_CLOSG</name>
<reference evidence="2 4" key="2">
    <citation type="journal article" date="2015" name="PLoS ONE">
        <title>A universal mariner transposon system for forward genetic studies in the genus clostridium.</title>
        <authorList>
            <person name="Zhang Y."/>
            <person name="Grosse-Honebrink A."/>
            <person name="Minton N.P."/>
        </authorList>
    </citation>
    <scope>NUCLEOTIDE SEQUENCE [LARGE SCALE GENOMIC DNA]</scope>
    <source>
        <strain evidence="2 4">NCIMB 10696</strain>
    </source>
</reference>
<reference evidence="3 5" key="3">
    <citation type="submission" date="2017-09" db="EMBL/GenBank/DDBJ databases">
        <title>FDA dAtabase for Regulatory Grade micrObial Sequences (FDA-ARGOS): Supporting development and validation of Infectious Disease Dx tests.</title>
        <authorList>
            <person name="Kerrigan L."/>
            <person name="Long C."/>
            <person name="Tallon L.J."/>
            <person name="Sadzewicz L."/>
            <person name="Ott S."/>
            <person name="Zhao X."/>
            <person name="Nagaraj S."/>
            <person name="Vavikolanu K."/>
            <person name="Aluvathingal J."/>
            <person name="Nadendla S."/>
            <person name="Sichtig H."/>
        </authorList>
    </citation>
    <scope>NUCLEOTIDE SEQUENCE [LARGE SCALE GENOMIC DNA]</scope>
    <source>
        <strain evidence="3 5">FDAARGOS_423</strain>
    </source>
</reference>
<proteinExistence type="predicted"/>
<dbReference type="GeneID" id="92938807"/>
<dbReference type="Proteomes" id="UP000223854">
    <property type="component" value="Unassembled WGS sequence"/>
</dbReference>
<reference evidence="2" key="1">
    <citation type="submission" date="2014-08" db="EMBL/GenBank/DDBJ databases">
        <authorList>
            <person name="Kubiak A."/>
            <person name="Poehlein A."/>
            <person name="Daniel R."/>
            <person name="Minton N.P."/>
        </authorList>
    </citation>
    <scope>NUCLEOTIDE SEQUENCE</scope>
    <source>
        <strain evidence="2">NCIMB 10696</strain>
    </source>
</reference>
<keyword evidence="1" id="KW-0812">Transmembrane</keyword>
<feature type="transmembrane region" description="Helical" evidence="1">
    <location>
        <begin position="39"/>
        <end position="61"/>
    </location>
</feature>
<dbReference type="KEGG" id="cld:CLSPO_c21120"/>
<evidence type="ECO:0000313" key="5">
    <source>
        <dbReference type="Proteomes" id="UP000223854"/>
    </source>
</evidence>
<evidence type="ECO:0000313" key="2">
    <source>
        <dbReference type="EMBL" id="AKC62832.1"/>
    </source>
</evidence>